<evidence type="ECO:0000256" key="2">
    <source>
        <dbReference type="ARBA" id="ARBA00023015"/>
    </source>
</evidence>
<dbReference type="EMBL" id="SHLA01000001">
    <property type="protein sequence ID" value="RZU63191.1"/>
    <property type="molecule type" value="Genomic_DNA"/>
</dbReference>
<reference evidence="7 8" key="1">
    <citation type="submission" date="2019-02" db="EMBL/GenBank/DDBJ databases">
        <title>Sequencing the genomes of 1000 actinobacteria strains.</title>
        <authorList>
            <person name="Klenk H.-P."/>
        </authorList>
    </citation>
    <scope>NUCLEOTIDE SEQUENCE [LARGE SCALE GENOMIC DNA]</scope>
    <source>
        <strain evidence="7 8">DSM 17364</strain>
    </source>
</reference>
<dbReference type="InterPro" id="IPR005119">
    <property type="entry name" value="LysR_subst-bd"/>
</dbReference>
<comment type="similarity">
    <text evidence="1">Belongs to the LysR transcriptional regulatory family.</text>
</comment>
<dbReference type="Proteomes" id="UP000292685">
    <property type="component" value="Unassembled WGS sequence"/>
</dbReference>
<dbReference type="GO" id="GO:0003700">
    <property type="term" value="F:DNA-binding transcription factor activity"/>
    <property type="evidence" value="ECO:0007669"/>
    <property type="project" value="TreeGrafter"/>
</dbReference>
<dbReference type="PANTHER" id="PTHR30346">
    <property type="entry name" value="TRANSCRIPTIONAL DUAL REGULATOR HCAR-RELATED"/>
    <property type="match status" value="1"/>
</dbReference>
<gene>
    <name evidence="7" type="ORF">EV380_2803</name>
</gene>
<dbReference type="CDD" id="cd05466">
    <property type="entry name" value="PBP2_LTTR_substrate"/>
    <property type="match status" value="1"/>
</dbReference>
<dbReference type="SUPFAM" id="SSF53850">
    <property type="entry name" value="Periplasmic binding protein-like II"/>
    <property type="match status" value="1"/>
</dbReference>
<evidence type="ECO:0000259" key="6">
    <source>
        <dbReference type="Pfam" id="PF03466"/>
    </source>
</evidence>
<keyword evidence="4" id="KW-0804">Transcription</keyword>
<evidence type="ECO:0000256" key="4">
    <source>
        <dbReference type="ARBA" id="ARBA00023163"/>
    </source>
</evidence>
<evidence type="ECO:0000256" key="5">
    <source>
        <dbReference type="SAM" id="MobiDB-lite"/>
    </source>
</evidence>
<dbReference type="Pfam" id="PF03466">
    <property type="entry name" value="LysR_substrate"/>
    <property type="match status" value="1"/>
</dbReference>
<feature type="region of interest" description="Disordered" evidence="5">
    <location>
        <begin position="216"/>
        <end position="285"/>
    </location>
</feature>
<comment type="caution">
    <text evidence="7">The sequence shown here is derived from an EMBL/GenBank/DDBJ whole genome shotgun (WGS) entry which is preliminary data.</text>
</comment>
<dbReference type="GO" id="GO:0032993">
    <property type="term" value="C:protein-DNA complex"/>
    <property type="evidence" value="ECO:0007669"/>
    <property type="project" value="TreeGrafter"/>
</dbReference>
<dbReference type="GO" id="GO:0003677">
    <property type="term" value="F:DNA binding"/>
    <property type="evidence" value="ECO:0007669"/>
    <property type="project" value="UniProtKB-KW"/>
</dbReference>
<evidence type="ECO:0000256" key="3">
    <source>
        <dbReference type="ARBA" id="ARBA00023125"/>
    </source>
</evidence>
<keyword evidence="2" id="KW-0805">Transcription regulation</keyword>
<dbReference type="PANTHER" id="PTHR30346:SF0">
    <property type="entry name" value="HCA OPERON TRANSCRIPTIONAL ACTIVATOR HCAR"/>
    <property type="match status" value="1"/>
</dbReference>
<dbReference type="Gene3D" id="3.40.190.10">
    <property type="entry name" value="Periplasmic binding protein-like II"/>
    <property type="match status" value="2"/>
</dbReference>
<feature type="compositionally biased region" description="Low complexity" evidence="5">
    <location>
        <begin position="244"/>
        <end position="263"/>
    </location>
</feature>
<accession>A0A4Q8AH40</accession>
<name>A0A4Q8AH40_9MICC</name>
<sequence>MEERAQESNGRAGLRVAYVPGVTPGKWLDRWNERLTVPLEAVLHDDGDPLELLDDGRADLVFVRFREDESPVGPALHCIPLYTELPVVCAPKEHIVEAYEDEVPYAEIADETFLDLADYPAEAGGARMALEVVGTGAGLLVLPMSVARLYHRKDVIHRVLTGAPENQGGTTRIGLAWPRPDIKDADLEAALADPESDEAKRAALIEEFVGIVRGRKATSSRQPSVREREQAEAAKAQKRRQGADKAGAAKRGPKQGGKAAPKGGQRGAGGRGGPKRGGPKRGKRK</sequence>
<proteinExistence type="inferred from homology"/>
<feature type="compositionally biased region" description="Basic residues" evidence="5">
    <location>
        <begin position="273"/>
        <end position="285"/>
    </location>
</feature>
<protein>
    <submittedName>
        <fullName evidence="7">LysR substrate binding domain-containing protein</fullName>
    </submittedName>
</protein>
<keyword evidence="8" id="KW-1185">Reference proteome</keyword>
<dbReference type="OrthoDB" id="3388207at2"/>
<evidence type="ECO:0000313" key="7">
    <source>
        <dbReference type="EMBL" id="RZU63191.1"/>
    </source>
</evidence>
<evidence type="ECO:0000256" key="1">
    <source>
        <dbReference type="ARBA" id="ARBA00009437"/>
    </source>
</evidence>
<evidence type="ECO:0000313" key="8">
    <source>
        <dbReference type="Proteomes" id="UP000292685"/>
    </source>
</evidence>
<organism evidence="7 8">
    <name type="scientific">Zhihengliuella halotolerans</name>
    <dbReference type="NCBI Taxonomy" id="370736"/>
    <lineage>
        <taxon>Bacteria</taxon>
        <taxon>Bacillati</taxon>
        <taxon>Actinomycetota</taxon>
        <taxon>Actinomycetes</taxon>
        <taxon>Micrococcales</taxon>
        <taxon>Micrococcaceae</taxon>
        <taxon>Zhihengliuella</taxon>
    </lineage>
</organism>
<feature type="domain" description="LysR substrate-binding" evidence="6">
    <location>
        <begin position="37"/>
        <end position="115"/>
    </location>
</feature>
<dbReference type="RefSeq" id="WP_130451628.1">
    <property type="nucleotide sequence ID" value="NZ_SHLA01000001.1"/>
</dbReference>
<keyword evidence="3" id="KW-0238">DNA-binding</keyword>
<dbReference type="AlphaFoldDB" id="A0A4Q8AH40"/>